<feature type="domain" description="Orn/Lys/Arg decarboxylases family 1 pyridoxal-P attachment site" evidence="6">
    <location>
        <begin position="414"/>
        <end position="428"/>
    </location>
</feature>
<evidence type="ECO:0000256" key="3">
    <source>
        <dbReference type="ARBA" id="ARBA00022793"/>
    </source>
</evidence>
<dbReference type="NCBIfam" id="TIGR04301">
    <property type="entry name" value="ODC_inducible"/>
    <property type="match status" value="1"/>
</dbReference>
<comment type="similarity">
    <text evidence="2">Belongs to the Orn/Lys/Arg decarboxylase class-I family.</text>
</comment>
<accession>A0ABX9G0W2</accession>
<sequence>MELSRLSLFFFIEQRHKKTLFSSCAQRLIIANIQPTVNLRRRDHLQGTGKLLTCQNIVIRQKDIMKKLKIAMGKACPQAFITTREFTSLDTTNFVDVAAIVLSYAELNDTVLKRIHNTGYSIPIFVTLASEQNINEKYLASITAIFSEKPEAAEYQGRQLETAAQKYESQLLPPFFHALVDYVEQGNSAFDCPGHQGGQFFRRHPAGNQFVYYFGETLFRSDLCNADVAMGDLLIHEGAPCTAQQHAAKVFNADKTYFVLNGTSSSNKVVLNALLTPGDLVLFDRNNHKSNHHGALLQAGATPVYLETTRNPYGFIGGIDAHCFEERYLRELIAEVAPARAQEKRPFRLAIIQLGTYDGTIYNARQVVDKIGGLCDYILFDSAWVGYEQFIPMMADCSPLLLELNENDPGILVTQSVHKQQAGFSQTSQIHKKDSHIKGQSRYVPHKRMNNAFMMHASTSPFYPLFAALDVNAQMHKGESGKKMWMDCVKNGVEARKLILSRCHHIRPFVPTTIDSKPWESWDTDVIANDLRFFQFVPGERWHAFEGYADHQYFVDPCKLLLTTPGINTQTGEYDAFGVPATILANFLRENHVVPEKCDLNSILFLLTPAEDLPKLQQLVALLERFEQLLEEDAPLAEVLPCLYKQHQQRYAGYTLRQLCQEMHDLYARNNVKQLQKEMFRKAHLPRVVMSPQEANYAYLRGQVDLVSLRNAEGRIAAEGALPYPPGVLCVVPGEIWGGAVLRYFAALEEGINLLPGFAPELQGVYIQEHEGRKAVWCYVIKES</sequence>
<dbReference type="InterPro" id="IPR027568">
    <property type="entry name" value="ODC_inducible"/>
</dbReference>
<dbReference type="Gene3D" id="3.40.640.10">
    <property type="entry name" value="Type I PLP-dependent aspartate aminotransferase-like (Major domain)"/>
    <property type="match status" value="1"/>
</dbReference>
<dbReference type="Pfam" id="PF03711">
    <property type="entry name" value="OKR_DC_1_C"/>
    <property type="match status" value="1"/>
</dbReference>
<evidence type="ECO:0000259" key="6">
    <source>
        <dbReference type="PROSITE" id="PS00703"/>
    </source>
</evidence>
<dbReference type="InterPro" id="IPR005308">
    <property type="entry name" value="OKR_de-COase_N"/>
</dbReference>
<dbReference type="PROSITE" id="PS00703">
    <property type="entry name" value="OKR_DC_1"/>
    <property type="match status" value="1"/>
</dbReference>
<dbReference type="InterPro" id="IPR036633">
    <property type="entry name" value="Prn/Lys/Arg_de-COase_C_sf"/>
</dbReference>
<evidence type="ECO:0000256" key="4">
    <source>
        <dbReference type="ARBA" id="ARBA00022898"/>
    </source>
</evidence>
<dbReference type="Proteomes" id="UP000253201">
    <property type="component" value="Unassembled WGS sequence"/>
</dbReference>
<dbReference type="PIRSF" id="PIRSF009393">
    <property type="entry name" value="Orn_decarb"/>
    <property type="match status" value="1"/>
</dbReference>
<dbReference type="PANTHER" id="PTHR45229:SF1">
    <property type="entry name" value="INDUCIBLE ORNITHINE DECARBOXYLASE"/>
    <property type="match status" value="1"/>
</dbReference>
<keyword evidence="8" id="KW-1185">Reference proteome</keyword>
<dbReference type="Pfam" id="PF03709">
    <property type="entry name" value="OKR_DC_1_N"/>
    <property type="match status" value="1"/>
</dbReference>
<evidence type="ECO:0000256" key="5">
    <source>
        <dbReference type="ARBA" id="ARBA00023239"/>
    </source>
</evidence>
<comment type="caution">
    <text evidence="7">The sequence shown here is derived from an EMBL/GenBank/DDBJ whole genome shotgun (WGS) entry which is preliminary data.</text>
</comment>
<dbReference type="PANTHER" id="PTHR45229">
    <property type="entry name" value="CONSTITUTIVE ORNITHINE DECARBOXYLASE"/>
    <property type="match status" value="1"/>
</dbReference>
<evidence type="ECO:0000256" key="2">
    <source>
        <dbReference type="ARBA" id="ARBA00010671"/>
    </source>
</evidence>
<dbReference type="Gene3D" id="3.90.1150.10">
    <property type="entry name" value="Aspartate Aminotransferase, domain 1"/>
    <property type="match status" value="1"/>
</dbReference>
<dbReference type="CDD" id="cd00615">
    <property type="entry name" value="Orn_deC_like"/>
    <property type="match status" value="1"/>
</dbReference>
<dbReference type="InterPro" id="IPR015424">
    <property type="entry name" value="PyrdxlP-dep_Trfase"/>
</dbReference>
<dbReference type="EMBL" id="QNRL01000002">
    <property type="protein sequence ID" value="RBP13606.1"/>
    <property type="molecule type" value="Genomic_DNA"/>
</dbReference>
<organism evidence="7 8">
    <name type="scientific">Pseudocitrobacter faecalis</name>
    <dbReference type="NCBI Taxonomy" id="1398493"/>
    <lineage>
        <taxon>Bacteria</taxon>
        <taxon>Pseudomonadati</taxon>
        <taxon>Pseudomonadota</taxon>
        <taxon>Gammaproteobacteria</taxon>
        <taxon>Enterobacterales</taxon>
        <taxon>Enterobacteriaceae</taxon>
        <taxon>Pseudocitrobacter</taxon>
    </lineage>
</organism>
<gene>
    <name evidence="7" type="ORF">DFQ50_102350</name>
</gene>
<dbReference type="NCBIfam" id="NF010092">
    <property type="entry name" value="PRK13578.1"/>
    <property type="match status" value="1"/>
</dbReference>
<dbReference type="InterPro" id="IPR008286">
    <property type="entry name" value="Prn/Lys/Arg_de-COase_C"/>
</dbReference>
<keyword evidence="5" id="KW-0456">Lyase</keyword>
<dbReference type="Pfam" id="PF01276">
    <property type="entry name" value="OKR_DC_1"/>
    <property type="match status" value="1"/>
</dbReference>
<dbReference type="Gene3D" id="3.90.100.10">
    <property type="entry name" value="Orn/Lys/Arg decarboxylase, C-terminal domain"/>
    <property type="match status" value="1"/>
</dbReference>
<evidence type="ECO:0000313" key="7">
    <source>
        <dbReference type="EMBL" id="RBP13606.1"/>
    </source>
</evidence>
<protein>
    <submittedName>
        <fullName evidence="7">Ornithine decarboxylase</fullName>
    </submittedName>
</protein>
<proteinExistence type="inferred from homology"/>
<comment type="cofactor">
    <cofactor evidence="1">
        <name>pyridoxal 5'-phosphate</name>
        <dbReference type="ChEBI" id="CHEBI:597326"/>
    </cofactor>
</comment>
<keyword evidence="4" id="KW-0663">Pyridoxal phosphate</keyword>
<dbReference type="InterPro" id="IPR015421">
    <property type="entry name" value="PyrdxlP-dep_Trfase_major"/>
</dbReference>
<name>A0ABX9G0W2_9ENTR</name>
<dbReference type="SUPFAM" id="SSF53383">
    <property type="entry name" value="PLP-dependent transferases"/>
    <property type="match status" value="1"/>
</dbReference>
<dbReference type="InterPro" id="IPR011193">
    <property type="entry name" value="Orn/lys/arg_de-COase"/>
</dbReference>
<dbReference type="InterPro" id="IPR015422">
    <property type="entry name" value="PyrdxlP-dep_Trfase_small"/>
</dbReference>
<keyword evidence="3" id="KW-0210">Decarboxylase</keyword>
<dbReference type="InterPro" id="IPR011006">
    <property type="entry name" value="CheY-like_superfamily"/>
</dbReference>
<dbReference type="InterPro" id="IPR000310">
    <property type="entry name" value="Orn/Lys/Arg_deCO2ase_major_dom"/>
</dbReference>
<evidence type="ECO:0000313" key="8">
    <source>
        <dbReference type="Proteomes" id="UP000253201"/>
    </source>
</evidence>
<dbReference type="SUPFAM" id="SSF55904">
    <property type="entry name" value="Ornithine decarboxylase C-terminal domain"/>
    <property type="match status" value="1"/>
</dbReference>
<dbReference type="Gene3D" id="3.40.50.220">
    <property type="match status" value="1"/>
</dbReference>
<dbReference type="InterPro" id="IPR027464">
    <property type="entry name" value="Ornithine_deCO2ase_N"/>
</dbReference>
<dbReference type="SUPFAM" id="SSF52172">
    <property type="entry name" value="CheY-like"/>
    <property type="match status" value="1"/>
</dbReference>
<evidence type="ECO:0000256" key="1">
    <source>
        <dbReference type="ARBA" id="ARBA00001933"/>
    </source>
</evidence>
<reference evidence="7 8" key="1">
    <citation type="submission" date="2018-06" db="EMBL/GenBank/DDBJ databases">
        <title>Genomic Encyclopedia of Type Strains, Phase IV (KMG-IV): sequencing the most valuable type-strain genomes for metagenomic binning, comparative biology and taxonomic classification.</title>
        <authorList>
            <person name="Goeker M."/>
        </authorList>
    </citation>
    <scope>NUCLEOTIDE SEQUENCE [LARGE SCALE GENOMIC DNA]</scope>
    <source>
        <strain evidence="7 8">DSM 27453</strain>
    </source>
</reference>